<sequence length="217" mass="23733">MNAVTLPRSAEIMCKPLQHQLRHMGPNSRYTFSVYQTCVWDYSPSSGNPADHDSVGWVTQLVVDKSVRKRYIATQLLQTLKLHSLFASVKAVGLVSSHPAACNALAKYASANFYDIDLTFIRDHAEGILASSSISYLKAAQLKGSVFQADCDSGAVSSAFTSFYVDHAEPLEALEQYKAKGQWGLGDLLDGHEFLVIFPVAPMNRLPILCSTFAAQA</sequence>
<dbReference type="EMBL" id="KV448173">
    <property type="protein sequence ID" value="OAX41694.1"/>
    <property type="molecule type" value="Genomic_DNA"/>
</dbReference>
<organism evidence="1 2">
    <name type="scientific">Rhizopogon vinicolor AM-OR11-026</name>
    <dbReference type="NCBI Taxonomy" id="1314800"/>
    <lineage>
        <taxon>Eukaryota</taxon>
        <taxon>Fungi</taxon>
        <taxon>Dikarya</taxon>
        <taxon>Basidiomycota</taxon>
        <taxon>Agaricomycotina</taxon>
        <taxon>Agaricomycetes</taxon>
        <taxon>Agaricomycetidae</taxon>
        <taxon>Boletales</taxon>
        <taxon>Suillineae</taxon>
        <taxon>Rhizopogonaceae</taxon>
        <taxon>Rhizopogon</taxon>
    </lineage>
</organism>
<evidence type="ECO:0000313" key="1">
    <source>
        <dbReference type="EMBL" id="OAX41694.1"/>
    </source>
</evidence>
<dbReference type="InParanoid" id="A0A1B7NA58"/>
<accession>A0A1B7NA58</accession>
<dbReference type="STRING" id="1314800.A0A1B7NA58"/>
<dbReference type="Proteomes" id="UP000092154">
    <property type="component" value="Unassembled WGS sequence"/>
</dbReference>
<dbReference type="OrthoDB" id="2019666at2759"/>
<name>A0A1B7NA58_9AGAM</name>
<gene>
    <name evidence="1" type="ORF">K503DRAFT_797761</name>
</gene>
<reference evidence="1 2" key="1">
    <citation type="submission" date="2016-06" db="EMBL/GenBank/DDBJ databases">
        <title>Comparative genomics of the ectomycorrhizal sister species Rhizopogon vinicolor and Rhizopogon vesiculosus (Basidiomycota: Boletales) reveals a divergence of the mating type B locus.</title>
        <authorList>
            <consortium name="DOE Joint Genome Institute"/>
            <person name="Mujic A.B."/>
            <person name="Kuo A."/>
            <person name="Tritt A."/>
            <person name="Lipzen A."/>
            <person name="Chen C."/>
            <person name="Johnson J."/>
            <person name="Sharma A."/>
            <person name="Barry K."/>
            <person name="Grigoriev I.V."/>
            <person name="Spatafora J.W."/>
        </authorList>
    </citation>
    <scope>NUCLEOTIDE SEQUENCE [LARGE SCALE GENOMIC DNA]</scope>
    <source>
        <strain evidence="1 2">AM-OR11-026</strain>
    </source>
</reference>
<proteinExistence type="predicted"/>
<evidence type="ECO:0000313" key="2">
    <source>
        <dbReference type="Proteomes" id="UP000092154"/>
    </source>
</evidence>
<keyword evidence="2" id="KW-1185">Reference proteome</keyword>
<evidence type="ECO:0008006" key="3">
    <source>
        <dbReference type="Google" id="ProtNLM"/>
    </source>
</evidence>
<dbReference type="AlphaFoldDB" id="A0A1B7NA58"/>
<protein>
    <recommendedName>
        <fullName evidence="3">N-acetyltransferase domain-containing protein</fullName>
    </recommendedName>
</protein>